<evidence type="ECO:0000256" key="1">
    <source>
        <dbReference type="SAM" id="Phobius"/>
    </source>
</evidence>
<feature type="transmembrane region" description="Helical" evidence="1">
    <location>
        <begin position="6"/>
        <end position="23"/>
    </location>
</feature>
<name>A0A1Y2CV69_9FUNG</name>
<comment type="caution">
    <text evidence="2">The sequence shown here is derived from an EMBL/GenBank/DDBJ whole genome shotgun (WGS) entry which is preliminary data.</text>
</comment>
<protein>
    <submittedName>
        <fullName evidence="2">Uncharacterized protein</fullName>
    </submittedName>
</protein>
<feature type="transmembrane region" description="Helical" evidence="1">
    <location>
        <begin position="35"/>
        <end position="57"/>
    </location>
</feature>
<proteinExistence type="predicted"/>
<keyword evidence="1" id="KW-1133">Transmembrane helix</keyword>
<reference evidence="2 3" key="1">
    <citation type="submission" date="2016-07" db="EMBL/GenBank/DDBJ databases">
        <title>Pervasive Adenine N6-methylation of Active Genes in Fungi.</title>
        <authorList>
            <consortium name="DOE Joint Genome Institute"/>
            <person name="Mondo S.J."/>
            <person name="Dannebaum R.O."/>
            <person name="Kuo R.C."/>
            <person name="Labutti K."/>
            <person name="Haridas S."/>
            <person name="Kuo A."/>
            <person name="Salamov A."/>
            <person name="Ahrendt S.R."/>
            <person name="Lipzen A."/>
            <person name="Sullivan W."/>
            <person name="Andreopoulos W.B."/>
            <person name="Clum A."/>
            <person name="Lindquist E."/>
            <person name="Daum C."/>
            <person name="Ramamoorthy G.K."/>
            <person name="Gryganskyi A."/>
            <person name="Culley D."/>
            <person name="Magnuson J.K."/>
            <person name="James T.Y."/>
            <person name="O'Malley M.A."/>
            <person name="Stajich J.E."/>
            <person name="Spatafora J.W."/>
            <person name="Visel A."/>
            <person name="Grigoriev I.V."/>
        </authorList>
    </citation>
    <scope>NUCLEOTIDE SEQUENCE [LARGE SCALE GENOMIC DNA]</scope>
    <source>
        <strain evidence="2 3">JEL800</strain>
    </source>
</reference>
<feature type="transmembrane region" description="Helical" evidence="1">
    <location>
        <begin position="86"/>
        <end position="105"/>
    </location>
</feature>
<organism evidence="2 3">
    <name type="scientific">Rhizoclosmatium globosum</name>
    <dbReference type="NCBI Taxonomy" id="329046"/>
    <lineage>
        <taxon>Eukaryota</taxon>
        <taxon>Fungi</taxon>
        <taxon>Fungi incertae sedis</taxon>
        <taxon>Chytridiomycota</taxon>
        <taxon>Chytridiomycota incertae sedis</taxon>
        <taxon>Chytridiomycetes</taxon>
        <taxon>Chytridiales</taxon>
        <taxon>Chytriomycetaceae</taxon>
        <taxon>Rhizoclosmatium</taxon>
    </lineage>
</organism>
<dbReference type="OrthoDB" id="2161963at2759"/>
<evidence type="ECO:0000313" key="3">
    <source>
        <dbReference type="Proteomes" id="UP000193642"/>
    </source>
</evidence>
<sequence length="253" mass="28063">ALYGLCLTLFTGPLIGAIPLCFVEQHRRTYRGYYLRGMSFAIIFFAILILVLTIILVQSCQSGDQDTYTSDMYGNVYVTTYNCNAFYSRLLPIVVLWGILGAALLRKSSVLISLAASNDNDPSVQYVPAMVQQQQQQQMQQSPNAYPEPNLPPYSPPTDGKMEFTPPGVGSSQPQAYVSGQYVAPPVSQPPVKLSTSLSLESLALQLEIPKLLTVQEGVNGVLEMSFNEMKEKYGITPEEFMKIKAYRKSLEH</sequence>
<accession>A0A1Y2CV69</accession>
<evidence type="ECO:0000313" key="2">
    <source>
        <dbReference type="EMBL" id="ORY50912.1"/>
    </source>
</evidence>
<feature type="non-terminal residue" evidence="2">
    <location>
        <position position="1"/>
    </location>
</feature>
<dbReference type="AlphaFoldDB" id="A0A1Y2CV69"/>
<dbReference type="EMBL" id="MCGO01000006">
    <property type="protein sequence ID" value="ORY50912.1"/>
    <property type="molecule type" value="Genomic_DNA"/>
</dbReference>
<keyword evidence="1" id="KW-0472">Membrane</keyword>
<dbReference type="Proteomes" id="UP000193642">
    <property type="component" value="Unassembled WGS sequence"/>
</dbReference>
<gene>
    <name evidence="2" type="ORF">BCR33DRAFT_712873</name>
</gene>
<keyword evidence="1" id="KW-0812">Transmembrane</keyword>
<keyword evidence="3" id="KW-1185">Reference proteome</keyword>